<sequence>MFASDCCSYCCKKKRLACVGPVLESNFYLQGRFNATNAGAMDTSDFRVRLRWTEAVPASIVERWAISSGIVHGHLVAWSAWLRIEWGITGWAKCEVDKKPSRSRFSFSGTLELNRRSGLDPSSMIELRAGLCVIAEPVRIPNSASWFASDDGRSAIRWNPEILQTSCVLVKKGRHFVAVRFSDVSVFSSYISPNLLVVDYLEFLEELSDVIHDLGGRLIFCGDYNAKSVLWDSPATDVRGDYVERWAAANDLRLANVGNSPTCVRPQGTSIVDLTWVSSQAVDMISDWTVREDLESMSDHEYITFMVGVSASRRIANGPDRRWNLSKMDRKAFALSLEWACSEDAPGDAFRPENWHSGSATLWRRPATHRLQGTEEETEENGLLVGRLYRRVEGRVYSCQKALEEW</sequence>
<dbReference type="EMBL" id="LBMM01009306">
    <property type="protein sequence ID" value="KMQ88225.1"/>
    <property type="molecule type" value="Genomic_DNA"/>
</dbReference>
<keyword evidence="2" id="KW-0808">Transferase</keyword>
<feature type="domain" description="Endonuclease/exonuclease/phosphatase" evidence="1">
    <location>
        <begin position="185"/>
        <end position="303"/>
    </location>
</feature>
<dbReference type="AlphaFoldDB" id="A0A0J7N6A6"/>
<dbReference type="Pfam" id="PF14529">
    <property type="entry name" value="Exo_endo_phos_2"/>
    <property type="match status" value="1"/>
</dbReference>
<name>A0A0J7N6A6_LASNI</name>
<dbReference type="Proteomes" id="UP000036403">
    <property type="component" value="Unassembled WGS sequence"/>
</dbReference>
<evidence type="ECO:0000313" key="3">
    <source>
        <dbReference type="Proteomes" id="UP000036403"/>
    </source>
</evidence>
<keyword evidence="2" id="KW-0695">RNA-directed DNA polymerase</keyword>
<comment type="caution">
    <text evidence="2">The sequence shown here is derived from an EMBL/GenBank/DDBJ whole genome shotgun (WGS) entry which is preliminary data.</text>
</comment>
<dbReference type="OrthoDB" id="7699172at2759"/>
<proteinExistence type="predicted"/>
<dbReference type="PANTHER" id="PTHR33273:SF4">
    <property type="entry name" value="ENDONUCLEASE_EXONUCLEASE_PHOSPHATASE DOMAIN-CONTAINING PROTEIN"/>
    <property type="match status" value="1"/>
</dbReference>
<protein>
    <submittedName>
        <fullName evidence="2">Reverse transcriptase</fullName>
    </submittedName>
</protein>
<organism evidence="2 3">
    <name type="scientific">Lasius niger</name>
    <name type="common">Black garden ant</name>
    <dbReference type="NCBI Taxonomy" id="67767"/>
    <lineage>
        <taxon>Eukaryota</taxon>
        <taxon>Metazoa</taxon>
        <taxon>Ecdysozoa</taxon>
        <taxon>Arthropoda</taxon>
        <taxon>Hexapoda</taxon>
        <taxon>Insecta</taxon>
        <taxon>Pterygota</taxon>
        <taxon>Neoptera</taxon>
        <taxon>Endopterygota</taxon>
        <taxon>Hymenoptera</taxon>
        <taxon>Apocrita</taxon>
        <taxon>Aculeata</taxon>
        <taxon>Formicoidea</taxon>
        <taxon>Formicidae</taxon>
        <taxon>Formicinae</taxon>
        <taxon>Lasius</taxon>
        <taxon>Lasius</taxon>
    </lineage>
</organism>
<dbReference type="PaxDb" id="67767-A0A0J7N6A6"/>
<dbReference type="GO" id="GO:0003964">
    <property type="term" value="F:RNA-directed DNA polymerase activity"/>
    <property type="evidence" value="ECO:0007669"/>
    <property type="project" value="UniProtKB-KW"/>
</dbReference>
<dbReference type="CDD" id="cd09077">
    <property type="entry name" value="R1-I-EN"/>
    <property type="match status" value="1"/>
</dbReference>
<keyword evidence="3" id="KW-1185">Reference proteome</keyword>
<dbReference type="InterPro" id="IPR005135">
    <property type="entry name" value="Endo/exonuclease/phosphatase"/>
</dbReference>
<evidence type="ECO:0000313" key="2">
    <source>
        <dbReference type="EMBL" id="KMQ88225.1"/>
    </source>
</evidence>
<reference evidence="2 3" key="1">
    <citation type="submission" date="2015-04" db="EMBL/GenBank/DDBJ databases">
        <title>Lasius niger genome sequencing.</title>
        <authorList>
            <person name="Konorov E.A."/>
            <person name="Nikitin M.A."/>
            <person name="Kirill M.V."/>
            <person name="Chang P."/>
        </authorList>
    </citation>
    <scope>NUCLEOTIDE SEQUENCE [LARGE SCALE GENOMIC DNA]</scope>
    <source>
        <tissue evidence="2">Whole</tissue>
    </source>
</reference>
<dbReference type="SUPFAM" id="SSF56219">
    <property type="entry name" value="DNase I-like"/>
    <property type="match status" value="1"/>
</dbReference>
<accession>A0A0J7N6A6</accession>
<gene>
    <name evidence="2" type="ORF">RF55_12321</name>
</gene>
<dbReference type="PANTHER" id="PTHR33273">
    <property type="entry name" value="DOMAIN-CONTAINING PROTEIN, PUTATIVE-RELATED"/>
    <property type="match status" value="1"/>
</dbReference>
<keyword evidence="2" id="KW-0548">Nucleotidyltransferase</keyword>
<dbReference type="Gene3D" id="3.60.10.10">
    <property type="entry name" value="Endonuclease/exonuclease/phosphatase"/>
    <property type="match status" value="1"/>
</dbReference>
<dbReference type="InterPro" id="IPR036691">
    <property type="entry name" value="Endo/exonu/phosph_ase_sf"/>
</dbReference>
<evidence type="ECO:0000259" key="1">
    <source>
        <dbReference type="Pfam" id="PF14529"/>
    </source>
</evidence>